<dbReference type="PANTHER" id="PTHR36424">
    <property type="entry name" value="PHEROMONE-REGULATED MEMBRANE PROTEIN 6"/>
    <property type="match status" value="1"/>
</dbReference>
<feature type="non-terminal residue" evidence="2">
    <location>
        <position position="256"/>
    </location>
</feature>
<protein>
    <submittedName>
        <fullName evidence="2">Uncharacterized protein</fullName>
    </submittedName>
</protein>
<keyword evidence="1" id="KW-0812">Transmembrane</keyword>
<sequence>ITFDDMTSEHSFKNVTFLNVLRYIVMVLTIVLQFSFLASDIYTLIQIYVLGNWANYHSISYVPILAYKIIFTACIGISIMFLIITWWYGTYVYKTNRVVRSYLDDVAMNLHSLNSFEKFCIYRQISTKSFYDWFVISIYQSWHFSIYNWLFADTPRQMLNGATIAYTISNSFTSSNIVHIVKDIANRNSQEAILLSFMTFSFFVWVIFTVKYLAVLLSSACICSSIRKKDGVTFSKFIHKMVADAVLEMYDEQDKK</sequence>
<feature type="transmembrane region" description="Helical" evidence="1">
    <location>
        <begin position="65"/>
        <end position="88"/>
    </location>
</feature>
<dbReference type="InterPro" id="IPR031606">
    <property type="entry name" value="Kch1/2"/>
</dbReference>
<keyword evidence="3" id="KW-1185">Reference proteome</keyword>
<feature type="non-terminal residue" evidence="2">
    <location>
        <position position="1"/>
    </location>
</feature>
<accession>A0A1E4T8P5</accession>
<feature type="transmembrane region" description="Helical" evidence="1">
    <location>
        <begin position="192"/>
        <end position="217"/>
    </location>
</feature>
<evidence type="ECO:0000313" key="2">
    <source>
        <dbReference type="EMBL" id="ODV88028.1"/>
    </source>
</evidence>
<dbReference type="GO" id="GO:0005886">
    <property type="term" value="C:plasma membrane"/>
    <property type="evidence" value="ECO:0007669"/>
    <property type="project" value="InterPro"/>
</dbReference>
<dbReference type="AlphaFoldDB" id="A0A1E4T8P5"/>
<keyword evidence="1" id="KW-1133">Transmembrane helix</keyword>
<dbReference type="EMBL" id="KV453847">
    <property type="protein sequence ID" value="ODV88028.1"/>
    <property type="molecule type" value="Genomic_DNA"/>
</dbReference>
<dbReference type="PANTHER" id="PTHR36424:SF1">
    <property type="entry name" value="LOW AFFINITY K(+) TRANSPORTER 1-RELATED"/>
    <property type="match status" value="1"/>
</dbReference>
<reference evidence="3" key="1">
    <citation type="submission" date="2016-04" db="EMBL/GenBank/DDBJ databases">
        <title>Comparative genomics of biotechnologically important yeasts.</title>
        <authorList>
            <consortium name="DOE Joint Genome Institute"/>
            <person name="Riley R."/>
            <person name="Haridas S."/>
            <person name="Wolfe K.H."/>
            <person name="Lopes M.R."/>
            <person name="Hittinger C.T."/>
            <person name="Goker M."/>
            <person name="Salamov A."/>
            <person name="Wisecaver J."/>
            <person name="Long T.M."/>
            <person name="Aerts A.L."/>
            <person name="Barry K."/>
            <person name="Choi C."/>
            <person name="Clum A."/>
            <person name="Coughlan A.Y."/>
            <person name="Deshpande S."/>
            <person name="Douglass A.P."/>
            <person name="Hanson S.J."/>
            <person name="Klenk H.-P."/>
            <person name="Labutti K."/>
            <person name="Lapidus A."/>
            <person name="Lindquist E."/>
            <person name="Lipzen A."/>
            <person name="Meier-Kolthoff J.P."/>
            <person name="Ohm R.A."/>
            <person name="Otillar R.P."/>
            <person name="Pangilinan J."/>
            <person name="Peng Y."/>
            <person name="Rokas A."/>
            <person name="Rosa C.A."/>
            <person name="Scheuner C."/>
            <person name="Sibirny A.A."/>
            <person name="Slot J.C."/>
            <person name="Stielow J.B."/>
            <person name="Sun H."/>
            <person name="Kurtzman C.P."/>
            <person name="Blackwell M."/>
            <person name="Grigoriev I.V."/>
            <person name="Jeffries T.W."/>
        </authorList>
    </citation>
    <scope>NUCLEOTIDE SEQUENCE [LARGE SCALE GENOMIC DNA]</scope>
    <source>
        <strain evidence="3">NRRL YB-2248</strain>
    </source>
</reference>
<name>A0A1E4T8P5_9ASCO</name>
<evidence type="ECO:0000256" key="1">
    <source>
        <dbReference type="SAM" id="Phobius"/>
    </source>
</evidence>
<organism evidence="2 3">
    <name type="scientific">[Candida] arabinofermentans NRRL YB-2248</name>
    <dbReference type="NCBI Taxonomy" id="983967"/>
    <lineage>
        <taxon>Eukaryota</taxon>
        <taxon>Fungi</taxon>
        <taxon>Dikarya</taxon>
        <taxon>Ascomycota</taxon>
        <taxon>Saccharomycotina</taxon>
        <taxon>Pichiomycetes</taxon>
        <taxon>Pichiales</taxon>
        <taxon>Pichiaceae</taxon>
        <taxon>Ogataea</taxon>
        <taxon>Ogataea/Candida clade</taxon>
    </lineage>
</organism>
<keyword evidence="1" id="KW-0472">Membrane</keyword>
<dbReference type="Pfam" id="PF16944">
    <property type="entry name" value="KCH"/>
    <property type="match status" value="1"/>
</dbReference>
<evidence type="ECO:0000313" key="3">
    <source>
        <dbReference type="Proteomes" id="UP000094801"/>
    </source>
</evidence>
<dbReference type="GO" id="GO:0015079">
    <property type="term" value="F:potassium ion transmembrane transporter activity"/>
    <property type="evidence" value="ECO:0007669"/>
    <property type="project" value="InterPro"/>
</dbReference>
<feature type="transmembrane region" description="Helical" evidence="1">
    <location>
        <begin position="20"/>
        <end position="45"/>
    </location>
</feature>
<dbReference type="OrthoDB" id="2128042at2759"/>
<proteinExistence type="predicted"/>
<gene>
    <name evidence="2" type="ORF">CANARDRAFT_184836</name>
</gene>
<dbReference type="STRING" id="983967.A0A1E4T8P5"/>
<dbReference type="Proteomes" id="UP000094801">
    <property type="component" value="Unassembled WGS sequence"/>
</dbReference>